<gene>
    <name evidence="1" type="ORF">MCOR_50202</name>
</gene>
<dbReference type="Proteomes" id="UP000507470">
    <property type="component" value="Unassembled WGS sequence"/>
</dbReference>
<dbReference type="AlphaFoldDB" id="A0A6J8ECL5"/>
<proteinExistence type="predicted"/>
<dbReference type="OrthoDB" id="10433577at2759"/>
<accession>A0A6J8ECL5</accession>
<protein>
    <recommendedName>
        <fullName evidence="3">DZIP3-like HEPN domain-containing protein</fullName>
    </recommendedName>
</protein>
<organism evidence="1 2">
    <name type="scientific">Mytilus coruscus</name>
    <name type="common">Sea mussel</name>
    <dbReference type="NCBI Taxonomy" id="42192"/>
    <lineage>
        <taxon>Eukaryota</taxon>
        <taxon>Metazoa</taxon>
        <taxon>Spiralia</taxon>
        <taxon>Lophotrochozoa</taxon>
        <taxon>Mollusca</taxon>
        <taxon>Bivalvia</taxon>
        <taxon>Autobranchia</taxon>
        <taxon>Pteriomorphia</taxon>
        <taxon>Mytilida</taxon>
        <taxon>Mytiloidea</taxon>
        <taxon>Mytilidae</taxon>
        <taxon>Mytilinae</taxon>
        <taxon>Mytilus</taxon>
    </lineage>
</organism>
<evidence type="ECO:0008006" key="3">
    <source>
        <dbReference type="Google" id="ProtNLM"/>
    </source>
</evidence>
<reference evidence="1 2" key="1">
    <citation type="submission" date="2020-06" db="EMBL/GenBank/DDBJ databases">
        <authorList>
            <person name="Li R."/>
            <person name="Bekaert M."/>
        </authorList>
    </citation>
    <scope>NUCLEOTIDE SEQUENCE [LARGE SCALE GENOMIC DNA]</scope>
    <source>
        <strain evidence="2">wild</strain>
    </source>
</reference>
<dbReference type="EMBL" id="CACVKT020008797">
    <property type="protein sequence ID" value="CAC5417713.1"/>
    <property type="molecule type" value="Genomic_DNA"/>
</dbReference>
<name>A0A6J8ECL5_MYTCO</name>
<sequence>MNNSNKESQELLRLFKCTVETGTEVLSAFADRKLSQPYGGSFKRFLDDKKHQMFHMWESKKLLCCACPPAGCSFKRTGQMYNWIFKKIYDESGPEDKGHIVRNRGRIVQLCLHKYMTRNIAIHELDIIAMSFLLRNFAHLSNKETSALDTVTTYRNEICHAQSMNCYTITEVNTVWNELENALVDLADPSYKRLIRIQIKDLQKVYLEKEEISKLLQRVEEVKVSIDEVKNVLSTTNNAIEKCEGNLKRTFVEESQVLQQCISNEAGEMKQAQQIVLQEVTSSKAEAKGSADNILEHIAILNTNQTSNNLEMNEKMNTIVEILYQMKSTTFSIKHEEPKDLFKDSDECFVLWQLETPEHWNAEEVEKILTKSDRFKDLPLKIKFVRKGSLVIMTTVSAKELKDSTTFQSAVKAFLTKMVEVCNIDTSVLCNVGVTLHILESDELNVTYSLPNITTDDKAVQTEDTSYELQTRNKTHLIESMKFDVAFLNCDDQKEIEWVQNTSTKLKTNYDIQCTILAEDHLQGLPLKRRMDLYFSKFQAVILTLTKENYEQYDCYIKGDVPVIAVELDYLNEIRLNFMKFPYINCTTCEHLWFPRLIDILKTKLPDHLGKHMEIDKNEMDVEKCEKCKHTVTTAVFHRIELTDGVHEKQITICGSNTDEEWILNFFQQMTNFTEPYRITSWEKSRKTPFQFTTKSVFFLMSKNVHKCQSVKKYRSSARMEKGKILHPLLISMTGMPPIPRMHIERNFFDNFGNSFINATIMNQKDIADKMFIYAGDHSVDELESLKESKINLTKWTSSQSGNVLYQLNTTQPVSQLEHYHLEDVT</sequence>
<keyword evidence="2" id="KW-1185">Reference proteome</keyword>
<evidence type="ECO:0000313" key="2">
    <source>
        <dbReference type="Proteomes" id="UP000507470"/>
    </source>
</evidence>
<evidence type="ECO:0000313" key="1">
    <source>
        <dbReference type="EMBL" id="CAC5417713.1"/>
    </source>
</evidence>